<feature type="region of interest" description="Disordered" evidence="1">
    <location>
        <begin position="102"/>
        <end position="128"/>
    </location>
</feature>
<evidence type="ECO:0000256" key="2">
    <source>
        <dbReference type="SAM" id="Phobius"/>
    </source>
</evidence>
<dbReference type="EMBL" id="JAMYWD010000001">
    <property type="protein sequence ID" value="KAJ4981296.1"/>
    <property type="molecule type" value="Genomic_DNA"/>
</dbReference>
<keyword evidence="2" id="KW-0812">Transmembrane</keyword>
<protein>
    <submittedName>
        <fullName evidence="3">Uncharacterized protein</fullName>
    </submittedName>
</protein>
<evidence type="ECO:0000256" key="1">
    <source>
        <dbReference type="SAM" id="MobiDB-lite"/>
    </source>
</evidence>
<dbReference type="AlphaFoldDB" id="A0A9Q0L2Z4"/>
<accession>A0A9Q0L2Z4</accession>
<feature type="transmembrane region" description="Helical" evidence="2">
    <location>
        <begin position="166"/>
        <end position="195"/>
    </location>
</feature>
<keyword evidence="2" id="KW-1133">Transmembrane helix</keyword>
<comment type="caution">
    <text evidence="3">The sequence shown here is derived from an EMBL/GenBank/DDBJ whole genome shotgun (WGS) entry which is preliminary data.</text>
</comment>
<keyword evidence="2" id="KW-0472">Membrane</keyword>
<keyword evidence="4" id="KW-1185">Reference proteome</keyword>
<gene>
    <name evidence="3" type="ORF">NE237_032133</name>
</gene>
<proteinExistence type="predicted"/>
<reference evidence="3" key="1">
    <citation type="journal article" date="2023" name="Plant J.">
        <title>The genome of the king protea, Protea cynaroides.</title>
        <authorList>
            <person name="Chang J."/>
            <person name="Duong T.A."/>
            <person name="Schoeman C."/>
            <person name="Ma X."/>
            <person name="Roodt D."/>
            <person name="Barker N."/>
            <person name="Li Z."/>
            <person name="Van de Peer Y."/>
            <person name="Mizrachi E."/>
        </authorList>
    </citation>
    <scope>NUCLEOTIDE SEQUENCE</scope>
    <source>
        <tissue evidence="3">Young leaves</tissue>
    </source>
</reference>
<dbReference type="Proteomes" id="UP001141806">
    <property type="component" value="Unassembled WGS sequence"/>
</dbReference>
<dbReference type="PANTHER" id="PTHR34379:SF6">
    <property type="entry name" value="PROTEIN 3F"/>
    <property type="match status" value="1"/>
</dbReference>
<feature type="compositionally biased region" description="Low complexity" evidence="1">
    <location>
        <begin position="102"/>
        <end position="122"/>
    </location>
</feature>
<evidence type="ECO:0000313" key="4">
    <source>
        <dbReference type="Proteomes" id="UP001141806"/>
    </source>
</evidence>
<dbReference type="PANTHER" id="PTHR34379">
    <property type="entry name" value="OS07G0553800 PROTEIN"/>
    <property type="match status" value="1"/>
</dbReference>
<dbReference type="OrthoDB" id="1886721at2759"/>
<sequence>MKIRARKQFLLCFRPVVMDEKLTSDGQPGSGDQVFTYFAVADKGDFMIPSHRPRKGARRIFSAMVNTIFSGSKVRQDPYSLNCSQSGKREKLLDFDDLYTDSSVSSSSSSSSSSTSISSSSSDLCQKQSNRSVGEIDCSSSLQESRQETKKKKTVGFGRYSSSYGLLLLLISFSMVILWGRLCAILFTSTLFYLFPRLDIKTHLPEDVGKLDRLDVDSKYYKKSVILGGLLKRNHHV</sequence>
<name>A0A9Q0L2Z4_9MAGN</name>
<organism evidence="3 4">
    <name type="scientific">Protea cynaroides</name>
    <dbReference type="NCBI Taxonomy" id="273540"/>
    <lineage>
        <taxon>Eukaryota</taxon>
        <taxon>Viridiplantae</taxon>
        <taxon>Streptophyta</taxon>
        <taxon>Embryophyta</taxon>
        <taxon>Tracheophyta</taxon>
        <taxon>Spermatophyta</taxon>
        <taxon>Magnoliopsida</taxon>
        <taxon>Proteales</taxon>
        <taxon>Proteaceae</taxon>
        <taxon>Protea</taxon>
    </lineage>
</organism>
<evidence type="ECO:0000313" key="3">
    <source>
        <dbReference type="EMBL" id="KAJ4981296.1"/>
    </source>
</evidence>
<dbReference type="InterPro" id="IPR040411">
    <property type="entry name" value="At5g23160-like"/>
</dbReference>